<evidence type="ECO:0000256" key="2">
    <source>
        <dbReference type="SAM" id="MobiDB-lite"/>
    </source>
</evidence>
<gene>
    <name evidence="3" type="ORF">C6P46_004699</name>
</gene>
<dbReference type="OrthoDB" id="10669816at2759"/>
<name>A0A9P6VZD2_RHOMI</name>
<feature type="coiled-coil region" evidence="1">
    <location>
        <begin position="682"/>
        <end position="1001"/>
    </location>
</feature>
<feature type="region of interest" description="Disordered" evidence="2">
    <location>
        <begin position="555"/>
        <end position="576"/>
    </location>
</feature>
<proteinExistence type="predicted"/>
<reference evidence="3 4" key="1">
    <citation type="submission" date="2020-11" db="EMBL/GenBank/DDBJ databases">
        <title>Kefir isolates.</title>
        <authorList>
            <person name="Marcisauskas S."/>
            <person name="Kim Y."/>
            <person name="Blasche S."/>
        </authorList>
    </citation>
    <scope>NUCLEOTIDE SEQUENCE [LARGE SCALE GENOMIC DNA]</scope>
    <source>
        <strain evidence="3 4">KR</strain>
    </source>
</reference>
<feature type="compositionally biased region" description="Low complexity" evidence="2">
    <location>
        <begin position="311"/>
        <end position="327"/>
    </location>
</feature>
<feature type="compositionally biased region" description="Polar residues" evidence="2">
    <location>
        <begin position="371"/>
        <end position="383"/>
    </location>
</feature>
<organism evidence="3 4">
    <name type="scientific">Rhodotorula mucilaginosa</name>
    <name type="common">Yeast</name>
    <name type="synonym">Rhodotorula rubra</name>
    <dbReference type="NCBI Taxonomy" id="5537"/>
    <lineage>
        <taxon>Eukaryota</taxon>
        <taxon>Fungi</taxon>
        <taxon>Dikarya</taxon>
        <taxon>Basidiomycota</taxon>
        <taxon>Pucciniomycotina</taxon>
        <taxon>Microbotryomycetes</taxon>
        <taxon>Sporidiobolales</taxon>
        <taxon>Sporidiobolaceae</taxon>
        <taxon>Rhodotorula</taxon>
    </lineage>
</organism>
<feature type="compositionally biased region" description="Polar residues" evidence="2">
    <location>
        <begin position="290"/>
        <end position="299"/>
    </location>
</feature>
<evidence type="ECO:0000313" key="4">
    <source>
        <dbReference type="Proteomes" id="UP000777482"/>
    </source>
</evidence>
<feature type="compositionally biased region" description="Low complexity" evidence="2">
    <location>
        <begin position="274"/>
        <end position="285"/>
    </location>
</feature>
<feature type="region of interest" description="Disordered" evidence="2">
    <location>
        <begin position="1"/>
        <end position="141"/>
    </location>
</feature>
<dbReference type="AlphaFoldDB" id="A0A9P6VZD2"/>
<feature type="compositionally biased region" description="Pro residues" evidence="2">
    <location>
        <begin position="413"/>
        <end position="422"/>
    </location>
</feature>
<dbReference type="Proteomes" id="UP000777482">
    <property type="component" value="Unassembled WGS sequence"/>
</dbReference>
<accession>A0A9P6VZD2</accession>
<feature type="compositionally biased region" description="Polar residues" evidence="2">
    <location>
        <begin position="220"/>
        <end position="231"/>
    </location>
</feature>
<feature type="compositionally biased region" description="Low complexity" evidence="2">
    <location>
        <begin position="561"/>
        <end position="570"/>
    </location>
</feature>
<feature type="compositionally biased region" description="Acidic residues" evidence="2">
    <location>
        <begin position="335"/>
        <end position="345"/>
    </location>
</feature>
<feature type="coiled-coil region" evidence="1">
    <location>
        <begin position="1052"/>
        <end position="1235"/>
    </location>
</feature>
<feature type="region of interest" description="Disordered" evidence="2">
    <location>
        <begin position="216"/>
        <end position="235"/>
    </location>
</feature>
<feature type="compositionally biased region" description="Basic and acidic residues" evidence="2">
    <location>
        <begin position="463"/>
        <end position="481"/>
    </location>
</feature>
<evidence type="ECO:0000256" key="1">
    <source>
        <dbReference type="SAM" id="Coils"/>
    </source>
</evidence>
<evidence type="ECO:0000313" key="3">
    <source>
        <dbReference type="EMBL" id="KAG0660245.1"/>
    </source>
</evidence>
<feature type="region of interest" description="Disordered" evidence="2">
    <location>
        <begin position="273"/>
        <end position="486"/>
    </location>
</feature>
<keyword evidence="4" id="KW-1185">Reference proteome</keyword>
<feature type="compositionally biased region" description="Polar residues" evidence="2">
    <location>
        <begin position="54"/>
        <end position="66"/>
    </location>
</feature>
<dbReference type="EMBL" id="PUHQ01000046">
    <property type="protein sequence ID" value="KAG0660245.1"/>
    <property type="molecule type" value="Genomic_DNA"/>
</dbReference>
<protein>
    <submittedName>
        <fullName evidence="3">Uncharacterized protein</fullName>
    </submittedName>
</protein>
<sequence length="1263" mass="137882">MSGSRTAIPIRAPSPTPYPSKTKESGTMTPGDDAHSETSAGKWWTAEDLRRQEAGSSVSSTGSAQGMSRILTGLTQPSSALGARSATGSAARPSLSPTATLFQPSRFRTVAKSASASALPPEDSMNPSTETSADGGFQYNHETYRTTPSPESFVYPVSTTTQLGPVEHFASTSAPTGSVSSVDTESSLLSVEEKAKIVELTSSFFARTSKAIAIRRPSETDNSSASAQTLPRRNRDLIERSAGVGASASASGSNAGAGGLGLSSAPLEFRRHPSTLSSASSSHGSVTPVLDSSAQLDRGSSSPPVHPPLSPTSASISSSRRSIFSNSLVPYGLSSDEEEEEDSSTETEGSAPSYTTAEAGGEGGSSDDKASTSSTPPEQSMPQEKTLPEEGVSLEGAVREAMRSSDELATAPPKTPPPPPPSSENLPTAEIAEKTTPSSADRTNCSSVQVGDTPDTSVSFVDGELHAESISEDVAGEKAAGKEASAAPPIAISTGVAIVVVDDRSKSGTQPVVEGAAKPKPFDFHADFARVEPSPEPAPGSTAEVETIRSEAVLREEQARSRTTSGSTASEPAWHGMPQFNLDQRARATSFNPFAAPFVPPPPAFPAPFASQPQQPQQQQARAPVPNGLGLAFGPVGALALPAAPPFAHAEIRYQTTAELLRQALHENGVLHHKIVKYDQVHKADHERLHQLACEVEELKQQHARVRNEPRLDPIQQKHLHEANLTIARQNTDLANLRRDLEAARKAAQQAVTERQAATKRHEEEVALENRKWKVALQMRDERIDALQAQVRSNEETVAQLKEDRAAAAAASDARLEETKRNESDALEAARLQLSQAQQELQTLQSRFEDAQADAARTSAEFRQSIEQRDELERKLAALEKESEERQAQEAELERLRTEYADLQRRYDGQKEVIETQSRNLKEAVVQKEALQTKLASFDANIADAKLARDRVASLLRSTNQAKEESERKYRAELDKVQRETEALQKELHGAVREIIFLEDERDRADLVAADAYKYAYSGMQSLRRLYEEEQCHTTQLEADYSTLKTKCTEHIDHLTQQLKQKDTEVEQARKEAKNPTQEEALARARRELAETTRQRDEAVRKREEVASEYETVVKQLESTQKELEEVRKARIDLQAGLKRMIELRDGHRNGEQRAQEEVARLNDQVKDLERTQQATQQALDEARSARKEAMRLHTDSMAEAWKKEEEKKQLEEKMRLLTEKVDSLEADLDKAKSTVMLGNRPFVSKTLSLSARSERSRASSGL</sequence>
<feature type="compositionally biased region" description="Basic and acidic residues" evidence="2">
    <location>
        <begin position="397"/>
        <end position="406"/>
    </location>
</feature>
<feature type="compositionally biased region" description="Polar residues" evidence="2">
    <location>
        <begin position="435"/>
        <end position="459"/>
    </location>
</feature>
<comment type="caution">
    <text evidence="3">The sequence shown here is derived from an EMBL/GenBank/DDBJ whole genome shotgun (WGS) entry which is preliminary data.</text>
</comment>
<keyword evidence="1" id="KW-0175">Coiled coil</keyword>